<keyword evidence="6" id="KW-1185">Reference proteome</keyword>
<dbReference type="HAMAP" id="MF_01104">
    <property type="entry name" value="Syd"/>
    <property type="match status" value="1"/>
</dbReference>
<evidence type="ECO:0000313" key="6">
    <source>
        <dbReference type="Proteomes" id="UP001215231"/>
    </source>
</evidence>
<dbReference type="Pfam" id="PF07348">
    <property type="entry name" value="Syd"/>
    <property type="match status" value="1"/>
</dbReference>
<dbReference type="Gene3D" id="3.40.1580.20">
    <property type="entry name" value="Syd protein"/>
    <property type="match status" value="1"/>
</dbReference>
<protein>
    <recommendedName>
        <fullName evidence="4">Protein Syd</fullName>
    </recommendedName>
</protein>
<sequence length="200" mass="22712">MKSTNNDLTDNLWHFARCYIENYQHAHGHLPVAELDEDWPSACQQGIFTAQENTGQDNSTGQGPQMLWQPVPADGDLCFNNIESALEMELHPDIKSYFTAFHSDPLDAVCSEGKLSLLFSWNEADFERLQENIIGHVLMKRRLKQRISIFFAITDEEDLILSLDNETGAIWVERVGREPHKKLADSMAEFIAGLTPHIQA</sequence>
<dbReference type="CDD" id="cd16323">
    <property type="entry name" value="Syd"/>
    <property type="match status" value="1"/>
</dbReference>
<dbReference type="InterPro" id="IPR038228">
    <property type="entry name" value="Syd_sf"/>
</dbReference>
<evidence type="ECO:0000256" key="2">
    <source>
        <dbReference type="ARBA" id="ARBA00022519"/>
    </source>
</evidence>
<dbReference type="InterPro" id="IPR009948">
    <property type="entry name" value="Syd"/>
</dbReference>
<dbReference type="RefSeq" id="WP_274050489.1">
    <property type="nucleotide sequence ID" value="NZ_CP059693.1"/>
</dbReference>
<gene>
    <name evidence="4 5" type="primary">syd</name>
    <name evidence="5" type="ORF">H3N35_19565</name>
</gene>
<evidence type="ECO:0000256" key="3">
    <source>
        <dbReference type="ARBA" id="ARBA00023136"/>
    </source>
</evidence>
<proteinExistence type="inferred from homology"/>
<reference evidence="5 6" key="1">
    <citation type="journal article" date="2022" name="Mar. Drugs">
        <title>Bioassay-Guided Fractionation Leads to the Detection of Cholic Acid Generated by the Rare Thalassomonas sp.</title>
        <authorList>
            <person name="Pheiffer F."/>
            <person name="Schneider Y.K."/>
            <person name="Hansen E.H."/>
            <person name="Andersen J.H."/>
            <person name="Isaksson J."/>
            <person name="Busche T."/>
            <person name="R C."/>
            <person name="Kalinowski J."/>
            <person name="Zyl L.V."/>
            <person name="Trindade M."/>
        </authorList>
    </citation>
    <scope>NUCLEOTIDE SEQUENCE [LARGE SCALE GENOMIC DNA]</scope>
    <source>
        <strain evidence="5 6">A5K-61T</strain>
    </source>
</reference>
<dbReference type="NCBIfam" id="NF003439">
    <property type="entry name" value="PRK04968.1"/>
    <property type="match status" value="1"/>
</dbReference>
<evidence type="ECO:0000256" key="1">
    <source>
        <dbReference type="ARBA" id="ARBA00022475"/>
    </source>
</evidence>
<keyword evidence="3 4" id="KW-0472">Membrane</keyword>
<comment type="function">
    <text evidence="4">Interacts with the SecY protein in vivo. May bind preferentially to an uncomplexed state of SecY, thus functioning either as a chelating agent for excess SecY in the cell or as a regulatory factor that negatively controls the translocase function.</text>
</comment>
<name>A0ABY7VA45_9GAMM</name>
<dbReference type="Proteomes" id="UP001215231">
    <property type="component" value="Chromosome"/>
</dbReference>
<comment type="subcellular location">
    <subcellularLocation>
        <location evidence="4">Cell inner membrane</location>
        <topology evidence="4">Peripheral membrane protein</topology>
        <orientation evidence="4">Cytoplasmic side</orientation>
    </subcellularLocation>
    <text evidence="4">Loosely associated with the cytoplasmic side of the inner membrane, probably via SecY.</text>
</comment>
<comment type="similarity">
    <text evidence="4">Belongs to the Syd family.</text>
</comment>
<organism evidence="5 6">
    <name type="scientific">Thalassomonas haliotis</name>
    <dbReference type="NCBI Taxonomy" id="485448"/>
    <lineage>
        <taxon>Bacteria</taxon>
        <taxon>Pseudomonadati</taxon>
        <taxon>Pseudomonadota</taxon>
        <taxon>Gammaproteobacteria</taxon>
        <taxon>Alteromonadales</taxon>
        <taxon>Colwelliaceae</taxon>
        <taxon>Thalassomonas</taxon>
    </lineage>
</organism>
<keyword evidence="2 4" id="KW-0997">Cell inner membrane</keyword>
<keyword evidence="1 4" id="KW-1003">Cell membrane</keyword>
<accession>A0ABY7VA45</accession>
<evidence type="ECO:0000256" key="4">
    <source>
        <dbReference type="HAMAP-Rule" id="MF_01104"/>
    </source>
</evidence>
<dbReference type="EMBL" id="CP059693">
    <property type="protein sequence ID" value="WDE10453.1"/>
    <property type="molecule type" value="Genomic_DNA"/>
</dbReference>
<evidence type="ECO:0000313" key="5">
    <source>
        <dbReference type="EMBL" id="WDE10453.1"/>
    </source>
</evidence>